<dbReference type="SUPFAM" id="SSF52540">
    <property type="entry name" value="P-loop containing nucleoside triphosphate hydrolases"/>
    <property type="match status" value="1"/>
</dbReference>
<feature type="binding site" evidence="1">
    <location>
        <begin position="395"/>
        <end position="402"/>
    </location>
    <ligand>
        <name>ATP</name>
        <dbReference type="ChEBI" id="CHEBI:30616"/>
    </ligand>
</feature>
<feature type="domain" description="FtsK" evidence="3">
    <location>
        <begin position="368"/>
        <end position="573"/>
    </location>
</feature>
<dbReference type="InterPro" id="IPR002543">
    <property type="entry name" value="FtsK_dom"/>
</dbReference>
<gene>
    <name evidence="4" type="ORF">BU204_29955</name>
</gene>
<dbReference type="EMBL" id="MSIE01000065">
    <property type="protein sequence ID" value="OLF11871.1"/>
    <property type="molecule type" value="Genomic_DNA"/>
</dbReference>
<accession>A0A1Q8CBX3</accession>
<name>A0A1Q8CBX3_9PSEU</name>
<dbReference type="GO" id="GO:0005524">
    <property type="term" value="F:ATP binding"/>
    <property type="evidence" value="ECO:0007669"/>
    <property type="project" value="UniProtKB-UniRule"/>
</dbReference>
<dbReference type="OrthoDB" id="3315716at2"/>
<reference evidence="4 5" key="1">
    <citation type="submission" date="2016-12" db="EMBL/GenBank/DDBJ databases">
        <title>The draft genome sequence of Actinophytocola sp. 11-183.</title>
        <authorList>
            <person name="Wang W."/>
            <person name="Yuan L."/>
        </authorList>
    </citation>
    <scope>NUCLEOTIDE SEQUENCE [LARGE SCALE GENOMIC DNA]</scope>
    <source>
        <strain evidence="4 5">11-183</strain>
    </source>
</reference>
<comment type="caution">
    <text evidence="4">The sequence shown here is derived from an EMBL/GenBank/DDBJ whole genome shotgun (WGS) entry which is preliminary data.</text>
</comment>
<keyword evidence="1" id="KW-0067">ATP-binding</keyword>
<organism evidence="4 5">
    <name type="scientific">Actinophytocola xanthii</name>
    <dbReference type="NCBI Taxonomy" id="1912961"/>
    <lineage>
        <taxon>Bacteria</taxon>
        <taxon>Bacillati</taxon>
        <taxon>Actinomycetota</taxon>
        <taxon>Actinomycetes</taxon>
        <taxon>Pseudonocardiales</taxon>
        <taxon>Pseudonocardiaceae</taxon>
    </lineage>
</organism>
<dbReference type="Gene3D" id="3.40.50.300">
    <property type="entry name" value="P-loop containing nucleotide triphosphate hydrolases"/>
    <property type="match status" value="1"/>
</dbReference>
<feature type="transmembrane region" description="Helical" evidence="2">
    <location>
        <begin position="216"/>
        <end position="234"/>
    </location>
</feature>
<keyword evidence="4" id="KW-0132">Cell division</keyword>
<dbReference type="GO" id="GO:0003677">
    <property type="term" value="F:DNA binding"/>
    <property type="evidence" value="ECO:0007669"/>
    <property type="project" value="InterPro"/>
</dbReference>
<proteinExistence type="predicted"/>
<dbReference type="PROSITE" id="PS50901">
    <property type="entry name" value="FTSK"/>
    <property type="match status" value="1"/>
</dbReference>
<evidence type="ECO:0000259" key="3">
    <source>
        <dbReference type="PROSITE" id="PS50901"/>
    </source>
</evidence>
<keyword evidence="5" id="KW-1185">Reference proteome</keyword>
<dbReference type="STRING" id="1912961.BU204_29955"/>
<keyword evidence="2" id="KW-1133">Transmembrane helix</keyword>
<feature type="transmembrane region" description="Helical" evidence="2">
    <location>
        <begin position="381"/>
        <end position="397"/>
    </location>
</feature>
<evidence type="ECO:0000313" key="4">
    <source>
        <dbReference type="EMBL" id="OLF11871.1"/>
    </source>
</evidence>
<dbReference type="RefSeq" id="WP_075129133.1">
    <property type="nucleotide sequence ID" value="NZ_MSIE01000065.1"/>
</dbReference>
<dbReference type="Proteomes" id="UP000185596">
    <property type="component" value="Unassembled WGS sequence"/>
</dbReference>
<keyword evidence="4" id="KW-0131">Cell cycle</keyword>
<evidence type="ECO:0000256" key="2">
    <source>
        <dbReference type="SAM" id="Phobius"/>
    </source>
</evidence>
<keyword evidence="1" id="KW-0547">Nucleotide-binding</keyword>
<dbReference type="GO" id="GO:0051301">
    <property type="term" value="P:cell division"/>
    <property type="evidence" value="ECO:0007669"/>
    <property type="project" value="UniProtKB-KW"/>
</dbReference>
<sequence length="753" mass="80579">MTTTIVTTPEPSDDGRADVTVGGKVLDFRKTDPVIIDAESVTASDHADTDTVNDAVTSAVNGDETAVHEHLAVDPPNLFVNTSLDIRIRNAANGKRRPVIAPWLRSRTQFVQTAKWAADHAAHVSAYHAVRLPLYAGKLALRSPIGALKALGHAGSWVFDLESSPLRKQAVQKGDGELYLKLTRERHVAGRVWLALFTTVALVAGVLVLWGFGPWWAQWLAVAAVVGGLGWLGTPSDKRIAGRAVVTTKAQKLTSDVVVRALASLGIAQINQAVAKGGSGITFPAPIVRDGPGWLATVDLPYGVVVTDIMERRDKLASGLRRPLGCVWPEPVSEEHAGRLRLWVGDQDMSQAKTGAWSLAKTGRADIFQPLPFGQDQRGRAVSFLLMFANLLIGAMPRQGKTFALRIVLLAAALDPTVQLRIFELKGTGDLSGPGEKCAHHYGTGADDDTLMACLESLRQVKAELDSRAKTIRELPREVCPENKVTPELARRKGLGLHPILFAIDECQELFSHPDLGKEAEALCVPIIKRGPALGIMLVLATQRPDAKSLPPAVADNMSLRFCLRVMGQVANDMVLGTSAYKNGIRATMFGHKDKGIGLLVGNADDAQITRSSYVDGPDAEKISDRARAMRAAAGTLTGHAAGEETLTGADSGPNLLADVCEVLPAGQDKVWSETVVDRLADLRPDVYGPWAEQDGKTKATQLAAALKPYGITTGQVWGTGPDGKTGNRRGITRTDVVAAYRATTTPRDIDGA</sequence>
<evidence type="ECO:0000313" key="5">
    <source>
        <dbReference type="Proteomes" id="UP000185596"/>
    </source>
</evidence>
<keyword evidence="2" id="KW-0812">Transmembrane</keyword>
<keyword evidence="2" id="KW-0472">Membrane</keyword>
<protein>
    <submittedName>
        <fullName evidence="4">Cell division protein FtsK</fullName>
    </submittedName>
</protein>
<feature type="transmembrane region" description="Helical" evidence="2">
    <location>
        <begin position="192"/>
        <end position="210"/>
    </location>
</feature>
<dbReference type="AlphaFoldDB" id="A0A1Q8CBX3"/>
<dbReference type="InterPro" id="IPR027417">
    <property type="entry name" value="P-loop_NTPase"/>
</dbReference>
<evidence type="ECO:0000256" key="1">
    <source>
        <dbReference type="PROSITE-ProRule" id="PRU00289"/>
    </source>
</evidence>